<dbReference type="AlphaFoldDB" id="A0A2M9D0C0"/>
<dbReference type="PANTHER" id="PTHR47377:SF1">
    <property type="entry name" value="RHODANESE-LIKE DOMAIN-CONTAINING PROTEIN 4, CHLOROPLASTIC"/>
    <property type="match status" value="1"/>
</dbReference>
<proteinExistence type="predicted"/>
<sequence length="161" mass="16841">MVEPRITPQPADGFAGHLTVTDAWELLRTDPEAVIVDVRTEGEWRTIGVPDVAQLGKTVGFAQWVTPQGPNPAFVDEVLATGVRPGQPIVFLCRSGQRSIGASAALTAAGYGPAYNVLHGFEGDVGPDGRRGHTGWQAAGLPTTTWPSDAATGATPDEARA</sequence>
<dbReference type="SMART" id="SM00450">
    <property type="entry name" value="RHOD"/>
    <property type="match status" value="1"/>
</dbReference>
<evidence type="ECO:0000259" key="2">
    <source>
        <dbReference type="PROSITE" id="PS50206"/>
    </source>
</evidence>
<gene>
    <name evidence="3" type="ORF">CLV28_0856</name>
</gene>
<dbReference type="Gene3D" id="3.40.250.10">
    <property type="entry name" value="Rhodanese-like domain"/>
    <property type="match status" value="1"/>
</dbReference>
<evidence type="ECO:0000313" key="3">
    <source>
        <dbReference type="EMBL" id="PJJ77631.1"/>
    </source>
</evidence>
<dbReference type="SUPFAM" id="SSF52821">
    <property type="entry name" value="Rhodanese/Cell cycle control phosphatase"/>
    <property type="match status" value="1"/>
</dbReference>
<dbReference type="GO" id="GO:0016740">
    <property type="term" value="F:transferase activity"/>
    <property type="evidence" value="ECO:0007669"/>
    <property type="project" value="UniProtKB-KW"/>
</dbReference>
<organism evidence="3 4">
    <name type="scientific">Sediminihabitans luteus</name>
    <dbReference type="NCBI Taxonomy" id="1138585"/>
    <lineage>
        <taxon>Bacteria</taxon>
        <taxon>Bacillati</taxon>
        <taxon>Actinomycetota</taxon>
        <taxon>Actinomycetes</taxon>
        <taxon>Micrococcales</taxon>
        <taxon>Cellulomonadaceae</taxon>
        <taxon>Sediminihabitans</taxon>
    </lineage>
</organism>
<reference evidence="3 4" key="1">
    <citation type="submission" date="2017-11" db="EMBL/GenBank/DDBJ databases">
        <title>Genomic Encyclopedia of Archaeal and Bacterial Type Strains, Phase II (KMG-II): From Individual Species to Whole Genera.</title>
        <authorList>
            <person name="Goeker M."/>
        </authorList>
    </citation>
    <scope>NUCLEOTIDE SEQUENCE [LARGE SCALE GENOMIC DNA]</scope>
    <source>
        <strain evidence="3 4">DSM 25478</strain>
    </source>
</reference>
<keyword evidence="3" id="KW-0808">Transferase</keyword>
<evidence type="ECO:0000313" key="4">
    <source>
        <dbReference type="Proteomes" id="UP000231693"/>
    </source>
</evidence>
<evidence type="ECO:0000256" key="1">
    <source>
        <dbReference type="SAM" id="MobiDB-lite"/>
    </source>
</evidence>
<dbReference type="PROSITE" id="PS50206">
    <property type="entry name" value="RHODANESE_3"/>
    <property type="match status" value="1"/>
</dbReference>
<dbReference type="PANTHER" id="PTHR47377">
    <property type="entry name" value="RHODANESE-LIKE DOMAIN-CONTAINING PROTEIN 4, CHLOROPLASTIC"/>
    <property type="match status" value="1"/>
</dbReference>
<comment type="caution">
    <text evidence="3">The sequence shown here is derived from an EMBL/GenBank/DDBJ whole genome shotgun (WGS) entry which is preliminary data.</text>
</comment>
<name>A0A2M9D0C0_9CELL</name>
<keyword evidence="4" id="KW-1185">Reference proteome</keyword>
<feature type="region of interest" description="Disordered" evidence="1">
    <location>
        <begin position="133"/>
        <end position="161"/>
    </location>
</feature>
<dbReference type="Pfam" id="PF00581">
    <property type="entry name" value="Rhodanese"/>
    <property type="match status" value="1"/>
</dbReference>
<accession>A0A2M9D0C0</accession>
<dbReference type="InterPro" id="IPR001763">
    <property type="entry name" value="Rhodanese-like_dom"/>
</dbReference>
<dbReference type="RefSeq" id="WP_100421979.1">
    <property type="nucleotide sequence ID" value="NZ_BOOX01000003.1"/>
</dbReference>
<dbReference type="EMBL" id="PGFE01000001">
    <property type="protein sequence ID" value="PJJ77631.1"/>
    <property type="molecule type" value="Genomic_DNA"/>
</dbReference>
<feature type="domain" description="Rhodanese" evidence="2">
    <location>
        <begin position="29"/>
        <end position="145"/>
    </location>
</feature>
<protein>
    <submittedName>
        <fullName evidence="3">Rhodanese-related sulfurtransferase</fullName>
    </submittedName>
</protein>
<dbReference type="InterPro" id="IPR044240">
    <property type="entry name" value="STR4-like"/>
</dbReference>
<dbReference type="OrthoDB" id="9815890at2"/>
<dbReference type="Proteomes" id="UP000231693">
    <property type="component" value="Unassembled WGS sequence"/>
</dbReference>
<dbReference type="InterPro" id="IPR036873">
    <property type="entry name" value="Rhodanese-like_dom_sf"/>
</dbReference>